<evidence type="ECO:0000256" key="3">
    <source>
        <dbReference type="ARBA" id="ARBA00022475"/>
    </source>
</evidence>
<evidence type="ECO:0000313" key="9">
    <source>
        <dbReference type="EMBL" id="MBP2387924.1"/>
    </source>
</evidence>
<evidence type="ECO:0000256" key="6">
    <source>
        <dbReference type="ARBA" id="ARBA00023136"/>
    </source>
</evidence>
<dbReference type="Gene3D" id="1.10.3720.10">
    <property type="entry name" value="MetI-like"/>
    <property type="match status" value="1"/>
</dbReference>
<evidence type="ECO:0000256" key="1">
    <source>
        <dbReference type="ARBA" id="ARBA00004651"/>
    </source>
</evidence>
<keyword evidence="10" id="KW-1185">Reference proteome</keyword>
<feature type="domain" description="ABC transmembrane type-1" evidence="8">
    <location>
        <begin position="99"/>
        <end position="291"/>
    </location>
</feature>
<comment type="caution">
    <text evidence="9">The sequence shown here is derived from an EMBL/GenBank/DDBJ whole genome shotgun (WGS) entry which is preliminary data.</text>
</comment>
<keyword evidence="4 7" id="KW-0812">Transmembrane</keyword>
<evidence type="ECO:0000256" key="7">
    <source>
        <dbReference type="RuleBase" id="RU363032"/>
    </source>
</evidence>
<keyword evidence="2 7" id="KW-0813">Transport</keyword>
<feature type="transmembrane region" description="Helical" evidence="7">
    <location>
        <begin position="38"/>
        <end position="59"/>
    </location>
</feature>
<protein>
    <submittedName>
        <fullName evidence="9">ABC-type glycerol-3-phosphate transport system permease component</fullName>
    </submittedName>
</protein>
<dbReference type="RefSeq" id="WP_343914170.1">
    <property type="nucleotide sequence ID" value="NZ_BAAAJY010000001.1"/>
</dbReference>
<evidence type="ECO:0000256" key="5">
    <source>
        <dbReference type="ARBA" id="ARBA00022989"/>
    </source>
</evidence>
<evidence type="ECO:0000256" key="4">
    <source>
        <dbReference type="ARBA" id="ARBA00022692"/>
    </source>
</evidence>
<dbReference type="Proteomes" id="UP001296993">
    <property type="component" value="Unassembled WGS sequence"/>
</dbReference>
<evidence type="ECO:0000313" key="10">
    <source>
        <dbReference type="Proteomes" id="UP001296993"/>
    </source>
</evidence>
<feature type="transmembrane region" description="Helical" evidence="7">
    <location>
        <begin position="270"/>
        <end position="291"/>
    </location>
</feature>
<dbReference type="InterPro" id="IPR035906">
    <property type="entry name" value="MetI-like_sf"/>
</dbReference>
<feature type="transmembrane region" description="Helical" evidence="7">
    <location>
        <begin position="103"/>
        <end position="123"/>
    </location>
</feature>
<keyword evidence="6 7" id="KW-0472">Membrane</keyword>
<dbReference type="InterPro" id="IPR000515">
    <property type="entry name" value="MetI-like"/>
</dbReference>
<organism evidence="9 10">
    <name type="scientific">Paeniglutamicibacter kerguelensis</name>
    <dbReference type="NCBI Taxonomy" id="254788"/>
    <lineage>
        <taxon>Bacteria</taxon>
        <taxon>Bacillati</taxon>
        <taxon>Actinomycetota</taxon>
        <taxon>Actinomycetes</taxon>
        <taxon>Micrococcales</taxon>
        <taxon>Micrococcaceae</taxon>
        <taxon>Paeniglutamicibacter</taxon>
    </lineage>
</organism>
<comment type="subcellular location">
    <subcellularLocation>
        <location evidence="1 7">Cell membrane</location>
        <topology evidence="1 7">Multi-pass membrane protein</topology>
    </subcellularLocation>
</comment>
<proteinExistence type="inferred from homology"/>
<dbReference type="EMBL" id="JAGIOF010000001">
    <property type="protein sequence ID" value="MBP2387924.1"/>
    <property type="molecule type" value="Genomic_DNA"/>
</dbReference>
<dbReference type="PANTHER" id="PTHR32243:SF18">
    <property type="entry name" value="INNER MEMBRANE ABC TRANSPORTER PERMEASE PROTEIN YCJP"/>
    <property type="match status" value="1"/>
</dbReference>
<sequence length="306" mass="33140">MSADPMSIDVNSRAAQPIAPVSRAAAKKRSPMATLGRTLQYAALVTVVLTAIVPMYWIVVNAIRPDSEIAAYPPTIFPKELTFKHFIDLFEVYGFQQYLTNSLIVSSIATVVALVFGIMAAYAMSRFEFKGVRAVGELSLLAYLLPPILVLVPITQILFGNGLGDNRAALAVLYVATLLPFALWILRSYFSGLGIDTEEAAMIDGCTRFGAFIRVVLPQTLPGIASTAIFTFNAAWSEYLFASTLMTSNEKLPANPAVFLLMGHMGTESWGLLMAAALTIILPVMILFFMAQKWLVAGLTEGAVKG</sequence>
<name>A0ABS4XJR0_9MICC</name>
<feature type="transmembrane region" description="Helical" evidence="7">
    <location>
        <begin position="211"/>
        <end position="236"/>
    </location>
</feature>
<feature type="transmembrane region" description="Helical" evidence="7">
    <location>
        <begin position="135"/>
        <end position="159"/>
    </location>
</feature>
<evidence type="ECO:0000259" key="8">
    <source>
        <dbReference type="PROSITE" id="PS50928"/>
    </source>
</evidence>
<dbReference type="PROSITE" id="PS50928">
    <property type="entry name" value="ABC_TM1"/>
    <property type="match status" value="1"/>
</dbReference>
<gene>
    <name evidence="9" type="ORF">JOF47_003435</name>
</gene>
<dbReference type="CDD" id="cd06261">
    <property type="entry name" value="TM_PBP2"/>
    <property type="match status" value="1"/>
</dbReference>
<reference evidence="9 10" key="1">
    <citation type="submission" date="2021-03" db="EMBL/GenBank/DDBJ databases">
        <title>Sequencing the genomes of 1000 actinobacteria strains.</title>
        <authorList>
            <person name="Klenk H.-P."/>
        </authorList>
    </citation>
    <scope>NUCLEOTIDE SEQUENCE [LARGE SCALE GENOMIC DNA]</scope>
    <source>
        <strain evidence="9 10">DSM 15797</strain>
    </source>
</reference>
<dbReference type="Pfam" id="PF00528">
    <property type="entry name" value="BPD_transp_1"/>
    <property type="match status" value="1"/>
</dbReference>
<feature type="transmembrane region" description="Helical" evidence="7">
    <location>
        <begin position="171"/>
        <end position="190"/>
    </location>
</feature>
<comment type="similarity">
    <text evidence="7">Belongs to the binding-protein-dependent transport system permease family.</text>
</comment>
<dbReference type="SUPFAM" id="SSF161098">
    <property type="entry name" value="MetI-like"/>
    <property type="match status" value="1"/>
</dbReference>
<accession>A0ABS4XJR0</accession>
<dbReference type="InterPro" id="IPR050901">
    <property type="entry name" value="BP-dep_ABC_trans_perm"/>
</dbReference>
<evidence type="ECO:0000256" key="2">
    <source>
        <dbReference type="ARBA" id="ARBA00022448"/>
    </source>
</evidence>
<dbReference type="PANTHER" id="PTHR32243">
    <property type="entry name" value="MALTOSE TRANSPORT SYSTEM PERMEASE-RELATED"/>
    <property type="match status" value="1"/>
</dbReference>
<keyword evidence="5 7" id="KW-1133">Transmembrane helix</keyword>
<keyword evidence="3" id="KW-1003">Cell membrane</keyword>